<gene>
    <name evidence="7" type="ORF">LA521A_26860</name>
</gene>
<accession>A0ABM8DFV5</accession>
<keyword evidence="3 6" id="KW-0812">Transmembrane</keyword>
<evidence type="ECO:0000256" key="5">
    <source>
        <dbReference type="ARBA" id="ARBA00023136"/>
    </source>
</evidence>
<keyword evidence="4 6" id="KW-1133">Transmembrane helix</keyword>
<dbReference type="PROSITE" id="PS51257">
    <property type="entry name" value="PROKAR_LIPOPROTEIN"/>
    <property type="match status" value="1"/>
</dbReference>
<reference evidence="7 8" key="1">
    <citation type="journal article" date="2023" name="Int. J. Syst. Evol. Microbiol.">
        <title>Physiological and genomic analyses of cobalamin (vitamin B12)-auxotrophy of Lysobacter auxotrophicus sp. nov., a methionine-auxotrophic chitinolytic bacterium isolated from chitin-treated soil.</title>
        <authorList>
            <person name="Saito A."/>
            <person name="Dohra H."/>
            <person name="Hamada M."/>
            <person name="Moriuchi R."/>
            <person name="Kotsuchibashi Y."/>
            <person name="Mori K."/>
        </authorList>
    </citation>
    <scope>NUCLEOTIDE SEQUENCE [LARGE SCALE GENOMIC DNA]</scope>
    <source>
        <strain evidence="7 8">5-21a</strain>
    </source>
</reference>
<name>A0ABM8DFV5_9GAMM</name>
<feature type="transmembrane region" description="Helical" evidence="6">
    <location>
        <begin position="45"/>
        <end position="63"/>
    </location>
</feature>
<dbReference type="Proteomes" id="UP001317822">
    <property type="component" value="Chromosome"/>
</dbReference>
<feature type="transmembrane region" description="Helical" evidence="6">
    <location>
        <begin position="164"/>
        <end position="189"/>
    </location>
</feature>
<evidence type="ECO:0000256" key="6">
    <source>
        <dbReference type="SAM" id="Phobius"/>
    </source>
</evidence>
<feature type="transmembrane region" description="Helical" evidence="6">
    <location>
        <begin position="240"/>
        <end position="264"/>
    </location>
</feature>
<feature type="transmembrane region" description="Helical" evidence="6">
    <location>
        <begin position="12"/>
        <end position="30"/>
    </location>
</feature>
<keyword evidence="2" id="KW-1003">Cell membrane</keyword>
<dbReference type="PANTHER" id="PTHR39087:SF2">
    <property type="entry name" value="UPF0104 MEMBRANE PROTEIN MJ1595"/>
    <property type="match status" value="1"/>
</dbReference>
<feature type="transmembrane region" description="Helical" evidence="6">
    <location>
        <begin position="210"/>
        <end position="234"/>
    </location>
</feature>
<dbReference type="NCBIfam" id="TIGR00374">
    <property type="entry name" value="flippase-like domain"/>
    <property type="match status" value="1"/>
</dbReference>
<dbReference type="EMBL" id="AP027041">
    <property type="protein sequence ID" value="BDU17485.1"/>
    <property type="molecule type" value="Genomic_DNA"/>
</dbReference>
<evidence type="ECO:0000313" key="7">
    <source>
        <dbReference type="EMBL" id="BDU17485.1"/>
    </source>
</evidence>
<keyword evidence="8" id="KW-1185">Reference proteome</keyword>
<protein>
    <submittedName>
        <fullName evidence="7">Flippase-like domain-containing protein</fullName>
    </submittedName>
</protein>
<dbReference type="InterPro" id="IPR022791">
    <property type="entry name" value="L-PG_synthase/AglD"/>
</dbReference>
<feature type="transmembrane region" description="Helical" evidence="6">
    <location>
        <begin position="276"/>
        <end position="295"/>
    </location>
</feature>
<organism evidence="7 8">
    <name type="scientific">Lysobacter auxotrophicus</name>
    <dbReference type="NCBI Taxonomy" id="2992573"/>
    <lineage>
        <taxon>Bacteria</taxon>
        <taxon>Pseudomonadati</taxon>
        <taxon>Pseudomonadota</taxon>
        <taxon>Gammaproteobacteria</taxon>
        <taxon>Lysobacterales</taxon>
        <taxon>Lysobacteraceae</taxon>
        <taxon>Lysobacter</taxon>
    </lineage>
</organism>
<proteinExistence type="predicted"/>
<feature type="transmembrane region" description="Helical" evidence="6">
    <location>
        <begin position="131"/>
        <end position="152"/>
    </location>
</feature>
<keyword evidence="5 6" id="KW-0472">Membrane</keyword>
<evidence type="ECO:0000256" key="3">
    <source>
        <dbReference type="ARBA" id="ARBA00022692"/>
    </source>
</evidence>
<feature type="transmembrane region" description="Helical" evidence="6">
    <location>
        <begin position="301"/>
        <end position="323"/>
    </location>
</feature>
<sequence length="345" mass="36939">MNDATKDGRISWGRHLVGLVATLGCLYLLSRQVKLQDVLDAVRHFHWPYLVLGISSLAAGYVLRIWRWRMLLRAAGARASFRECTAPFLGSIALNNVLPLRLGDVLRALVFPTAMGLTRTLATSSLVMERLVDLMTLLASLTIGLFAIRTVVVPEGLQQTAVSLAIVGGLALVLGLGLSARLGTLFNSMANRRAHPTDKLSRLYRTVGELLHGFAAMARPGILAQLVLISMAIWAFESGLFYFILVGLSIPATPTVALLVMSIATLATLAPSSPGYVGPFHLAAFAAVSLVGGSAAQAGSYAVIVHLALWLPSTIAGAIALSLRPELFRSARQKELTAKNQHEQV</sequence>
<dbReference type="RefSeq" id="WP_281779416.1">
    <property type="nucleotide sequence ID" value="NZ_AP027041.1"/>
</dbReference>
<dbReference type="Pfam" id="PF03706">
    <property type="entry name" value="LPG_synthase_TM"/>
    <property type="match status" value="1"/>
</dbReference>
<evidence type="ECO:0000256" key="4">
    <source>
        <dbReference type="ARBA" id="ARBA00022989"/>
    </source>
</evidence>
<evidence type="ECO:0000256" key="1">
    <source>
        <dbReference type="ARBA" id="ARBA00004651"/>
    </source>
</evidence>
<comment type="subcellular location">
    <subcellularLocation>
        <location evidence="1">Cell membrane</location>
        <topology evidence="1">Multi-pass membrane protein</topology>
    </subcellularLocation>
</comment>
<evidence type="ECO:0000313" key="8">
    <source>
        <dbReference type="Proteomes" id="UP001317822"/>
    </source>
</evidence>
<dbReference type="PANTHER" id="PTHR39087">
    <property type="entry name" value="UPF0104 MEMBRANE PROTEIN MJ1595"/>
    <property type="match status" value="1"/>
</dbReference>
<evidence type="ECO:0000256" key="2">
    <source>
        <dbReference type="ARBA" id="ARBA00022475"/>
    </source>
</evidence>